<organism evidence="6 7">
    <name type="scientific">Streptomyces hoynatensis</name>
    <dbReference type="NCBI Taxonomy" id="1141874"/>
    <lineage>
        <taxon>Bacteria</taxon>
        <taxon>Bacillati</taxon>
        <taxon>Actinomycetota</taxon>
        <taxon>Actinomycetes</taxon>
        <taxon>Kitasatosporales</taxon>
        <taxon>Streptomycetaceae</taxon>
        <taxon>Streptomyces</taxon>
    </lineage>
</organism>
<comment type="similarity">
    <text evidence="1 3">Belongs to the thiolase-like superfamily. Beta-ketoacyl-ACP synthases family.</text>
</comment>
<dbReference type="PANTHER" id="PTHR11712">
    <property type="entry name" value="POLYKETIDE SYNTHASE-RELATED"/>
    <property type="match status" value="1"/>
</dbReference>
<sequence>MERGTPLSSAASAPPPGGPRPAYRKVVVTGLGATTPLGGDVAATWEALLRGTSGTRLLDEPWAQEVPVPLGAPALVDPKPGLTHIQRRRLSRGSQLAVTAAAEAWRDAGLEGAELPPARVGVAVSTAFGDVPVLLDSWEMLKEKGARRIHPLGVSMHMGNAPAAAVGLLVHARAGVHATVNACSSGTQALALAADTIRLGRADVVVAGGAEAPLHPLVLGGFAAMRVLSTRVGEPAAASRPFDADRDGMVLAEGAGILVLEAEEHARARGARCYAELAGVGISSDAHHTVQPEPHGEGNVLALRDALAEAGAAPGQVAYVNANGTATGPGDTAEAHALRAVFGAEGGPAVSAHKSMLGHSIGAAGAVESVATVLSVHHGLVPPTPHFERADEGAALDIVRGAPRKLAGGEILAVKNSAGFGGHNVALVFRTAHDGPAPATRAG</sequence>
<dbReference type="Pfam" id="PF02801">
    <property type="entry name" value="Ketoacyl-synt_C"/>
    <property type="match status" value="1"/>
</dbReference>
<dbReference type="InterPro" id="IPR020841">
    <property type="entry name" value="PKS_Beta-ketoAc_synthase_dom"/>
</dbReference>
<evidence type="ECO:0000256" key="2">
    <source>
        <dbReference type="ARBA" id="ARBA00022679"/>
    </source>
</evidence>
<dbReference type="PROSITE" id="PS52004">
    <property type="entry name" value="KS3_2"/>
    <property type="match status" value="1"/>
</dbReference>
<accession>A0A3A9YWC0</accession>
<dbReference type="GO" id="GO:0004315">
    <property type="term" value="F:3-oxoacyl-[acyl-carrier-protein] synthase activity"/>
    <property type="evidence" value="ECO:0007669"/>
    <property type="project" value="TreeGrafter"/>
</dbReference>
<dbReference type="InterPro" id="IPR000794">
    <property type="entry name" value="Beta-ketoacyl_synthase"/>
</dbReference>
<dbReference type="FunFam" id="3.40.47.10:FF:000018">
    <property type="entry name" value="3-oxoacyl-[acyl-carrier-protein] synthase 2"/>
    <property type="match status" value="1"/>
</dbReference>
<dbReference type="Gene3D" id="3.40.47.10">
    <property type="match status" value="1"/>
</dbReference>
<proteinExistence type="inferred from homology"/>
<dbReference type="GO" id="GO:0005829">
    <property type="term" value="C:cytosol"/>
    <property type="evidence" value="ECO:0007669"/>
    <property type="project" value="TreeGrafter"/>
</dbReference>
<dbReference type="Pfam" id="PF00109">
    <property type="entry name" value="ketoacyl-synt"/>
    <property type="match status" value="1"/>
</dbReference>
<evidence type="ECO:0000313" key="7">
    <source>
        <dbReference type="Proteomes" id="UP000272474"/>
    </source>
</evidence>
<dbReference type="EMBL" id="RBAL01000010">
    <property type="protein sequence ID" value="RKN40381.1"/>
    <property type="molecule type" value="Genomic_DNA"/>
</dbReference>
<feature type="domain" description="Ketosynthase family 3 (KS3)" evidence="5">
    <location>
        <begin position="23"/>
        <end position="431"/>
    </location>
</feature>
<keyword evidence="2 3" id="KW-0808">Transferase</keyword>
<dbReference type="PANTHER" id="PTHR11712:SF336">
    <property type="entry name" value="3-OXOACYL-[ACYL-CARRIER-PROTEIN] SYNTHASE, MITOCHONDRIAL"/>
    <property type="match status" value="1"/>
</dbReference>
<dbReference type="AlphaFoldDB" id="A0A3A9YWC0"/>
<keyword evidence="7" id="KW-1185">Reference proteome</keyword>
<dbReference type="CDD" id="cd00834">
    <property type="entry name" value="KAS_I_II"/>
    <property type="match status" value="1"/>
</dbReference>
<gene>
    <name evidence="6" type="ORF">D7294_18165</name>
</gene>
<dbReference type="InterPro" id="IPR014030">
    <property type="entry name" value="Ketoacyl_synth_N"/>
</dbReference>
<dbReference type="InterPro" id="IPR014031">
    <property type="entry name" value="Ketoacyl_synth_C"/>
</dbReference>
<evidence type="ECO:0000256" key="1">
    <source>
        <dbReference type="ARBA" id="ARBA00008467"/>
    </source>
</evidence>
<dbReference type="SMART" id="SM00825">
    <property type="entry name" value="PKS_KS"/>
    <property type="match status" value="1"/>
</dbReference>
<dbReference type="SUPFAM" id="SSF53901">
    <property type="entry name" value="Thiolase-like"/>
    <property type="match status" value="2"/>
</dbReference>
<feature type="region of interest" description="Disordered" evidence="4">
    <location>
        <begin position="1"/>
        <end position="21"/>
    </location>
</feature>
<dbReference type="RefSeq" id="WP_120681024.1">
    <property type="nucleotide sequence ID" value="NZ_RBAL01000010.1"/>
</dbReference>
<dbReference type="NCBIfam" id="NF005589">
    <property type="entry name" value="PRK07314.1"/>
    <property type="match status" value="1"/>
</dbReference>
<comment type="caution">
    <text evidence="6">The sequence shown here is derived from an EMBL/GenBank/DDBJ whole genome shotgun (WGS) entry which is preliminary data.</text>
</comment>
<evidence type="ECO:0000256" key="3">
    <source>
        <dbReference type="RuleBase" id="RU003694"/>
    </source>
</evidence>
<dbReference type="InterPro" id="IPR016039">
    <property type="entry name" value="Thiolase-like"/>
</dbReference>
<dbReference type="OrthoDB" id="9808669at2"/>
<evidence type="ECO:0000313" key="6">
    <source>
        <dbReference type="EMBL" id="RKN40381.1"/>
    </source>
</evidence>
<dbReference type="GO" id="GO:0006633">
    <property type="term" value="P:fatty acid biosynthetic process"/>
    <property type="evidence" value="ECO:0007669"/>
    <property type="project" value="TreeGrafter"/>
</dbReference>
<reference evidence="6 7" key="1">
    <citation type="journal article" date="2014" name="Int. J. Syst. Evol. Microbiol.">
        <title>Streptomyces hoynatensis sp. nov., isolated from deep marine sediment.</title>
        <authorList>
            <person name="Veyisoglu A."/>
            <person name="Sahin N."/>
        </authorList>
    </citation>
    <scope>NUCLEOTIDE SEQUENCE [LARGE SCALE GENOMIC DNA]</scope>
    <source>
        <strain evidence="6 7">KCTC 29097</strain>
    </source>
</reference>
<protein>
    <submittedName>
        <fullName evidence="6">Beta-ketoacyl-[acyl-carrier-protein] synthase family protein</fullName>
    </submittedName>
</protein>
<name>A0A3A9YWC0_9ACTN</name>
<evidence type="ECO:0000256" key="4">
    <source>
        <dbReference type="SAM" id="MobiDB-lite"/>
    </source>
</evidence>
<evidence type="ECO:0000259" key="5">
    <source>
        <dbReference type="PROSITE" id="PS52004"/>
    </source>
</evidence>
<feature type="compositionally biased region" description="Low complexity" evidence="4">
    <location>
        <begin position="1"/>
        <end position="12"/>
    </location>
</feature>
<dbReference type="Proteomes" id="UP000272474">
    <property type="component" value="Unassembled WGS sequence"/>
</dbReference>